<reference evidence="2" key="1">
    <citation type="journal article" date="2022" name="Mol. Ecol. Resour.">
        <title>The genomes of chicory, endive, great burdock and yacon provide insights into Asteraceae palaeo-polyploidization history and plant inulin production.</title>
        <authorList>
            <person name="Fan W."/>
            <person name="Wang S."/>
            <person name="Wang H."/>
            <person name="Wang A."/>
            <person name="Jiang F."/>
            <person name="Liu H."/>
            <person name="Zhao H."/>
            <person name="Xu D."/>
            <person name="Zhang Y."/>
        </authorList>
    </citation>
    <scope>NUCLEOTIDE SEQUENCE [LARGE SCALE GENOMIC DNA]</scope>
    <source>
        <strain evidence="2">cv. Yunnan</strain>
    </source>
</reference>
<evidence type="ECO:0000313" key="2">
    <source>
        <dbReference type="Proteomes" id="UP001056120"/>
    </source>
</evidence>
<organism evidence="1 2">
    <name type="scientific">Smallanthus sonchifolius</name>
    <dbReference type="NCBI Taxonomy" id="185202"/>
    <lineage>
        <taxon>Eukaryota</taxon>
        <taxon>Viridiplantae</taxon>
        <taxon>Streptophyta</taxon>
        <taxon>Embryophyta</taxon>
        <taxon>Tracheophyta</taxon>
        <taxon>Spermatophyta</taxon>
        <taxon>Magnoliopsida</taxon>
        <taxon>eudicotyledons</taxon>
        <taxon>Gunneridae</taxon>
        <taxon>Pentapetalae</taxon>
        <taxon>asterids</taxon>
        <taxon>campanulids</taxon>
        <taxon>Asterales</taxon>
        <taxon>Asteraceae</taxon>
        <taxon>Asteroideae</taxon>
        <taxon>Heliantheae alliance</taxon>
        <taxon>Millerieae</taxon>
        <taxon>Smallanthus</taxon>
    </lineage>
</organism>
<keyword evidence="2" id="KW-1185">Reference proteome</keyword>
<dbReference type="Proteomes" id="UP001056120">
    <property type="component" value="Linkage Group LG18"/>
</dbReference>
<proteinExistence type="predicted"/>
<accession>A0ACB9E656</accession>
<comment type="caution">
    <text evidence="1">The sequence shown here is derived from an EMBL/GenBank/DDBJ whole genome shotgun (WGS) entry which is preliminary data.</text>
</comment>
<evidence type="ECO:0000313" key="1">
    <source>
        <dbReference type="EMBL" id="KAI3754335.1"/>
    </source>
</evidence>
<protein>
    <submittedName>
        <fullName evidence="1">Uncharacterized protein</fullName>
    </submittedName>
</protein>
<gene>
    <name evidence="1" type="ORF">L1987_54117</name>
</gene>
<reference evidence="1 2" key="2">
    <citation type="journal article" date="2022" name="Mol. Ecol. Resour.">
        <title>The genomes of chicory, endive, great burdock and yacon provide insights into Asteraceae paleo-polyploidization history and plant inulin production.</title>
        <authorList>
            <person name="Fan W."/>
            <person name="Wang S."/>
            <person name="Wang H."/>
            <person name="Wang A."/>
            <person name="Jiang F."/>
            <person name="Liu H."/>
            <person name="Zhao H."/>
            <person name="Xu D."/>
            <person name="Zhang Y."/>
        </authorList>
    </citation>
    <scope>NUCLEOTIDE SEQUENCE [LARGE SCALE GENOMIC DNA]</scope>
    <source>
        <strain evidence="2">cv. Yunnan</strain>
        <tissue evidence="1">Leaves</tissue>
    </source>
</reference>
<dbReference type="EMBL" id="CM042035">
    <property type="protein sequence ID" value="KAI3754335.1"/>
    <property type="molecule type" value="Genomic_DNA"/>
</dbReference>
<sequence length="79" mass="9055">MVCLIVGIVGCFLIHLPTHAFFSSQEHRSKLGFFPIHHRRSIGEHFHRYCYLRPTLTLPFLPSLFVATKAAYTIVAGER</sequence>
<name>A0ACB9E656_9ASTR</name>